<protein>
    <submittedName>
        <fullName evidence="2">Uncharacterized protein</fullName>
    </submittedName>
</protein>
<organism evidence="2 3">
    <name type="scientific">Durusdinium trenchii</name>
    <dbReference type="NCBI Taxonomy" id="1381693"/>
    <lineage>
        <taxon>Eukaryota</taxon>
        <taxon>Sar</taxon>
        <taxon>Alveolata</taxon>
        <taxon>Dinophyceae</taxon>
        <taxon>Suessiales</taxon>
        <taxon>Symbiodiniaceae</taxon>
        <taxon>Durusdinium</taxon>
    </lineage>
</organism>
<gene>
    <name evidence="2" type="ORF">CCMP2556_LOCUS53087</name>
</gene>
<feature type="compositionally biased region" description="Polar residues" evidence="1">
    <location>
        <begin position="65"/>
        <end position="75"/>
    </location>
</feature>
<keyword evidence="3" id="KW-1185">Reference proteome</keyword>
<feature type="compositionally biased region" description="Polar residues" evidence="1">
    <location>
        <begin position="177"/>
        <end position="208"/>
    </location>
</feature>
<comment type="caution">
    <text evidence="2">The sequence shown here is derived from an EMBL/GenBank/DDBJ whole genome shotgun (WGS) entry which is preliminary data.</text>
</comment>
<dbReference type="Proteomes" id="UP001642484">
    <property type="component" value="Unassembled WGS sequence"/>
</dbReference>
<evidence type="ECO:0000313" key="3">
    <source>
        <dbReference type="Proteomes" id="UP001642484"/>
    </source>
</evidence>
<reference evidence="2 3" key="1">
    <citation type="submission" date="2024-02" db="EMBL/GenBank/DDBJ databases">
        <authorList>
            <person name="Chen Y."/>
            <person name="Shah S."/>
            <person name="Dougan E. K."/>
            <person name="Thang M."/>
            <person name="Chan C."/>
        </authorList>
    </citation>
    <scope>NUCLEOTIDE SEQUENCE [LARGE SCALE GENOMIC DNA]</scope>
</reference>
<proteinExistence type="predicted"/>
<feature type="region of interest" description="Disordered" evidence="1">
    <location>
        <begin position="28"/>
        <end position="89"/>
    </location>
</feature>
<sequence>MWCLPMARGEHVNSAPRYCWRRTGSLLQSTSQTDGSDDDEAEQESPLVPLMQSSPFSSEIDVSEEIQQMQSSPVYSETDVSEDEVQQEIQQMQKFPVYSETDVSEDAVQQEIQQMQSSPVYSKTDVSEDEVQQEIPRMQSTPVSLKTHISKNDGEEEIQQMPSSPGVSETDVPKETPQMQSSPVYSQTDVSENGVEQETQQRLPSSPVVSGIDAILDDDVEQETQQRLPSSLVSSGIDVVLDDDVAQEMQPKPRSLLIPGYRSSNLLRVKFVPELVQRTVKVADCPEERAKWRDYNLVSCGKCSTWTKEMQTFVVRDEHGDRDLFCSKCASVWSDIVSERPGRGGVGNLKLNFKRRMQQETPTSQSCADRMKVPRQCEELQLKELSAQLVMA</sequence>
<accession>A0ABP0SQY4</accession>
<dbReference type="EMBL" id="CAXAMN010028040">
    <property type="protein sequence ID" value="CAK9114821.1"/>
    <property type="molecule type" value="Genomic_DNA"/>
</dbReference>
<evidence type="ECO:0000313" key="2">
    <source>
        <dbReference type="EMBL" id="CAK9114821.1"/>
    </source>
</evidence>
<name>A0ABP0SQY4_9DINO</name>
<feature type="compositionally biased region" description="Polar residues" evidence="1">
    <location>
        <begin position="110"/>
        <end position="121"/>
    </location>
</feature>
<evidence type="ECO:0000256" key="1">
    <source>
        <dbReference type="SAM" id="MobiDB-lite"/>
    </source>
</evidence>
<feature type="region of interest" description="Disordered" evidence="1">
    <location>
        <begin position="105"/>
        <end position="209"/>
    </location>
</feature>